<dbReference type="Proteomes" id="UP000324639">
    <property type="component" value="Chromosome Bgt_-02"/>
</dbReference>
<name>A0A9X9L9H5_BLUGR</name>
<sequence length="53" mass="6228">MSSLIESSRRMDELIAITGTMKYMALELLWNICENKFTLRRTIGVIWNRFSTS</sequence>
<accession>A0A9X9L9H5</accession>
<dbReference type="EMBL" id="LR026985">
    <property type="protein sequence ID" value="VCU40275.1"/>
    <property type="molecule type" value="Genomic_DNA"/>
</dbReference>
<dbReference type="AlphaFoldDB" id="A0A9X9L9H5"/>
<protein>
    <submittedName>
        <fullName evidence="1">Bgt-50354</fullName>
    </submittedName>
</protein>
<proteinExistence type="predicted"/>
<organism evidence="1 2">
    <name type="scientific">Blumeria graminis f. sp. tritici</name>
    <dbReference type="NCBI Taxonomy" id="62690"/>
    <lineage>
        <taxon>Eukaryota</taxon>
        <taxon>Fungi</taxon>
        <taxon>Dikarya</taxon>
        <taxon>Ascomycota</taxon>
        <taxon>Pezizomycotina</taxon>
        <taxon>Leotiomycetes</taxon>
        <taxon>Erysiphales</taxon>
        <taxon>Erysiphaceae</taxon>
        <taxon>Blumeria</taxon>
    </lineage>
</organism>
<keyword evidence="2" id="KW-1185">Reference proteome</keyword>
<gene>
    <name evidence="1" type="ORF">BGT96224V316_LOCUS1516</name>
</gene>
<evidence type="ECO:0000313" key="1">
    <source>
        <dbReference type="EMBL" id="VCU40275.1"/>
    </source>
</evidence>
<evidence type="ECO:0000313" key="2">
    <source>
        <dbReference type="Proteomes" id="UP000324639"/>
    </source>
</evidence>
<reference evidence="1 2" key="1">
    <citation type="submission" date="2018-08" db="EMBL/GenBank/DDBJ databases">
        <authorList>
            <person name="Muller C M."/>
        </authorList>
    </citation>
    <scope>NUCLEOTIDE SEQUENCE [LARGE SCALE GENOMIC DNA]</scope>
</reference>